<dbReference type="GO" id="GO:0043546">
    <property type="term" value="F:molybdopterin cofactor binding"/>
    <property type="evidence" value="ECO:0007669"/>
    <property type="project" value="TreeGrafter"/>
</dbReference>
<dbReference type="Gene3D" id="3.90.420.10">
    <property type="entry name" value="Oxidoreductase, molybdopterin-binding domain"/>
    <property type="match status" value="1"/>
</dbReference>
<evidence type="ECO:0000313" key="4">
    <source>
        <dbReference type="Proteomes" id="UP000292693"/>
    </source>
</evidence>
<dbReference type="GO" id="GO:0008482">
    <property type="term" value="F:sulfite oxidase activity"/>
    <property type="evidence" value="ECO:0007669"/>
    <property type="project" value="TreeGrafter"/>
</dbReference>
<feature type="transmembrane region" description="Helical" evidence="1">
    <location>
        <begin position="106"/>
        <end position="124"/>
    </location>
</feature>
<feature type="transmembrane region" description="Helical" evidence="1">
    <location>
        <begin position="79"/>
        <end position="99"/>
    </location>
</feature>
<dbReference type="Pfam" id="PF00174">
    <property type="entry name" value="Oxidored_molyb"/>
    <property type="match status" value="1"/>
</dbReference>
<feature type="transmembrane region" description="Helical" evidence="1">
    <location>
        <begin position="175"/>
        <end position="194"/>
    </location>
</feature>
<dbReference type="Gene3D" id="2.60.40.650">
    <property type="match status" value="1"/>
</dbReference>
<dbReference type="SUPFAM" id="SSF81296">
    <property type="entry name" value="E set domains"/>
    <property type="match status" value="1"/>
</dbReference>
<dbReference type="GO" id="GO:0020037">
    <property type="term" value="F:heme binding"/>
    <property type="evidence" value="ECO:0007669"/>
    <property type="project" value="TreeGrafter"/>
</dbReference>
<dbReference type="InterPro" id="IPR036374">
    <property type="entry name" value="OxRdtase_Mopterin-bd_sf"/>
</dbReference>
<organism evidence="3 4">
    <name type="scientific">Streptomyces albidoflavus</name>
    <dbReference type="NCBI Taxonomy" id="1886"/>
    <lineage>
        <taxon>Bacteria</taxon>
        <taxon>Bacillati</taxon>
        <taxon>Actinomycetota</taxon>
        <taxon>Actinomycetes</taxon>
        <taxon>Kitasatosporales</taxon>
        <taxon>Streptomycetaceae</taxon>
        <taxon>Streptomyces</taxon>
        <taxon>Streptomyces albidoflavus group</taxon>
    </lineage>
</organism>
<dbReference type="Proteomes" id="UP000292693">
    <property type="component" value="Unassembled WGS sequence"/>
</dbReference>
<evidence type="ECO:0000256" key="1">
    <source>
        <dbReference type="SAM" id="Phobius"/>
    </source>
</evidence>
<keyword evidence="1" id="KW-0472">Membrane</keyword>
<comment type="caution">
    <text evidence="3">The sequence shown here is derived from an EMBL/GenBank/DDBJ whole genome shotgun (WGS) entry which is preliminary data.</text>
</comment>
<dbReference type="EMBL" id="PKLL01000026">
    <property type="protein sequence ID" value="RZE17168.1"/>
    <property type="molecule type" value="Genomic_DNA"/>
</dbReference>
<protein>
    <submittedName>
        <fullName evidence="3">Molybdopterin-binding oxidoreductase</fullName>
    </submittedName>
</protein>
<feature type="transmembrane region" description="Helical" evidence="1">
    <location>
        <begin position="136"/>
        <end position="154"/>
    </location>
</feature>
<dbReference type="InterPro" id="IPR014756">
    <property type="entry name" value="Ig_E-set"/>
</dbReference>
<proteinExistence type="predicted"/>
<evidence type="ECO:0000259" key="2">
    <source>
        <dbReference type="Pfam" id="PF00174"/>
    </source>
</evidence>
<dbReference type="AlphaFoldDB" id="A0A8G2E0Z7"/>
<dbReference type="SUPFAM" id="SSF56524">
    <property type="entry name" value="Oxidoreductase molybdopterin-binding domain"/>
    <property type="match status" value="1"/>
</dbReference>
<name>A0A8G2E0Z7_9ACTN</name>
<feature type="domain" description="Oxidoreductase molybdopterin-binding" evidence="2">
    <location>
        <begin position="253"/>
        <end position="405"/>
    </location>
</feature>
<dbReference type="GO" id="GO:0006790">
    <property type="term" value="P:sulfur compound metabolic process"/>
    <property type="evidence" value="ECO:0007669"/>
    <property type="project" value="TreeGrafter"/>
</dbReference>
<evidence type="ECO:0000313" key="3">
    <source>
        <dbReference type="EMBL" id="RZE17168.1"/>
    </source>
</evidence>
<accession>A0A8G2E0Z7</accession>
<reference evidence="3 4" key="1">
    <citation type="submission" date="2017-12" db="EMBL/GenBank/DDBJ databases">
        <title>Population genomics insights into the ecological differentiation and adaptive evolution in streptomycetes.</title>
        <authorList>
            <person name="Li Y."/>
            <person name="Huang Y."/>
        </authorList>
    </citation>
    <scope>NUCLEOTIDE SEQUENCE [LARGE SCALE GENOMIC DNA]</scope>
    <source>
        <strain evidence="3 4">NBRC 100770</strain>
    </source>
</reference>
<dbReference type="InterPro" id="IPR000572">
    <property type="entry name" value="OxRdtase_Mopterin-bd_dom"/>
</dbReference>
<gene>
    <name evidence="3" type="ORF">C0Q92_26970</name>
</gene>
<dbReference type="PANTHER" id="PTHR19372">
    <property type="entry name" value="SULFITE REDUCTASE"/>
    <property type="match status" value="1"/>
</dbReference>
<keyword evidence="1" id="KW-1133">Transmembrane helix</keyword>
<keyword evidence="1" id="KW-0812">Transmembrane</keyword>
<dbReference type="PANTHER" id="PTHR19372:SF7">
    <property type="entry name" value="SULFITE OXIDASE, MITOCHONDRIAL"/>
    <property type="match status" value="1"/>
</dbReference>
<dbReference type="RefSeq" id="WP_129805878.1">
    <property type="nucleotide sequence ID" value="NZ_PKLL01000026.1"/>
</dbReference>
<sequence>MTEETSTAPRRRTRTARAALAALSGVVAAFAALAAGELLSAAVRPESSPVTAVGGAVIDRTPVEVKDWAIRTFGEDDKVVLLGGILVLLTLFAAAVGLVARRNRRAGVAGVLVFGVIGVAAALSRPGSGPLDALPSAAGALAGAGVLWLLIGRLTGAGRGTEEVSRERAALDRRGFVLAAGASVAVSAGAGFAGRRLGASGAADAEASRAAVRLPRPSSPARPIPAQARPRVEGLSPFTTPNRDFYRVDTALVVPRVDAGSWRLKVHGEGVRRPLELDFDQLLRRDMIERDITLTCVSNEVGGPYVSSARWLGVPLAPLLEEAGVRSPSRGGPADQLVSRSVDGMTLGTPVDTVMDGRDAILAVGMNGEPLPFRHGFPVRMVVPGLYGYVSACKWLQELELTTFDAFDPYWVRRDWAREAPIKTQSRIDTPRPFARLRAGTVRVAGVAWAQHRGIRRVEIRVDDGPWQDARLAAEANLDTWRQWVWDWPATEGSHTLHVRATDATGAVQTSRRQGTVPDGATGLHSVLVSVD</sequence>